<dbReference type="InterPro" id="IPR019546">
    <property type="entry name" value="TAT_signal_bac_arc"/>
</dbReference>
<dbReference type="InterPro" id="IPR035986">
    <property type="entry name" value="PKD_dom_sf"/>
</dbReference>
<evidence type="ECO:0000256" key="1">
    <source>
        <dbReference type="SAM" id="MobiDB-lite"/>
    </source>
</evidence>
<dbReference type="Pfam" id="PF18911">
    <property type="entry name" value="PKD_4"/>
    <property type="match status" value="1"/>
</dbReference>
<feature type="domain" description="PKD" evidence="2">
    <location>
        <begin position="385"/>
        <end position="472"/>
    </location>
</feature>
<feature type="region of interest" description="Disordered" evidence="1">
    <location>
        <begin position="455"/>
        <end position="506"/>
    </location>
</feature>
<dbReference type="Gene3D" id="2.130.10.10">
    <property type="entry name" value="YVTN repeat-like/Quinoprotein amine dehydrogenase"/>
    <property type="match status" value="2"/>
</dbReference>
<dbReference type="PANTHER" id="PTHR34512">
    <property type="entry name" value="CELL SURFACE PROTEIN"/>
    <property type="match status" value="1"/>
</dbReference>
<feature type="compositionally biased region" description="Low complexity" evidence="1">
    <location>
        <begin position="468"/>
        <end position="506"/>
    </location>
</feature>
<dbReference type="PANTHER" id="PTHR34512:SF30">
    <property type="entry name" value="OUTER MEMBRANE PROTEIN ASSEMBLY FACTOR BAMB"/>
    <property type="match status" value="1"/>
</dbReference>
<evidence type="ECO:0000259" key="2">
    <source>
        <dbReference type="PROSITE" id="PS50093"/>
    </source>
</evidence>
<dbReference type="PROSITE" id="PS51318">
    <property type="entry name" value="TAT"/>
    <property type="match status" value="1"/>
</dbReference>
<sequence length="535" mass="55530">MVSRREFLKTCCATGIGATFAGRAAGTDVPVGRASIRATGDVFLSGTHMYQFDSANSGHAPNLRHARRDVDVQWQLSPEGTVESPPVGVGKTAYVCCSDSGPNVYAIDTTTGETVWKRAADGSRITGAPAVAGGNLIVGTASGNVFAFDLSSGEQRWQQNASGSIYRSLVVDGSTVYAGGGGTIDAFSATDGSKVTTYRATTPPAIADGSLFAGNGRSVVAYDLESGEQEWSVEIGAEIIQTPTATADQVFVGGDDVNVYALDASSGDVNWTHDADFHAGVHSLNHSFALAFDQLHVSTGRDTLGLDPETGEVVSSRSGRRSDVAGAPIATATTLIWAYESGEVSLSGIFEVDGTIPASPGVTNGQVIVPTRGTVYGLGNGNEPPSADFKYAPSPAEANATLTFNGEPSTDGDGEIAEYRWRFGPDGTTATGSTVEYAFEEPGEYPVTLEVIDDEGATDTRTERVEITEATTQTNATETTNTTEGSGSEGPGPEQSVGDGSSSSDQFSALPFAGILAVVSGFGYAAYRRSRDDEE</sequence>
<dbReference type="NCBIfam" id="TIGR01409">
    <property type="entry name" value="TAT_signal_seq"/>
    <property type="match status" value="1"/>
</dbReference>
<dbReference type="PROSITE" id="PS50093">
    <property type="entry name" value="PKD"/>
    <property type="match status" value="1"/>
</dbReference>
<dbReference type="SUPFAM" id="SSF49299">
    <property type="entry name" value="PKD domain"/>
    <property type="match status" value="1"/>
</dbReference>
<dbReference type="InterPro" id="IPR015943">
    <property type="entry name" value="WD40/YVTN_repeat-like_dom_sf"/>
</dbReference>
<organism evidence="3 4">
    <name type="scientific">Halorubrum ezzemoulense</name>
    <name type="common">Halorubrum chaoviator</name>
    <dbReference type="NCBI Taxonomy" id="337243"/>
    <lineage>
        <taxon>Archaea</taxon>
        <taxon>Methanobacteriati</taxon>
        <taxon>Methanobacteriota</taxon>
        <taxon>Stenosarchaea group</taxon>
        <taxon>Halobacteria</taxon>
        <taxon>Halobacteriales</taxon>
        <taxon>Haloferacaceae</taxon>
        <taxon>Halorubrum</taxon>
    </lineage>
</organism>
<comment type="caution">
    <text evidence="3">The sequence shown here is derived from an EMBL/GenBank/DDBJ whole genome shotgun (WGS) entry which is preliminary data.</text>
</comment>
<dbReference type="InterPro" id="IPR018391">
    <property type="entry name" value="PQQ_b-propeller_rpt"/>
</dbReference>
<dbReference type="Gene3D" id="2.60.40.10">
    <property type="entry name" value="Immunoglobulins"/>
    <property type="match status" value="1"/>
</dbReference>
<gene>
    <name evidence="3" type="ORF">DJ80_13275</name>
</gene>
<dbReference type="InterPro" id="IPR002372">
    <property type="entry name" value="PQQ_rpt_dom"/>
</dbReference>
<evidence type="ECO:0000313" key="3">
    <source>
        <dbReference type="EMBL" id="OYR61326.1"/>
    </source>
</evidence>
<dbReference type="Pfam" id="PF13360">
    <property type="entry name" value="PQQ_2"/>
    <property type="match status" value="1"/>
</dbReference>
<dbReference type="EMBL" id="NHOZ01000127">
    <property type="protein sequence ID" value="OYR61326.1"/>
    <property type="molecule type" value="Genomic_DNA"/>
</dbReference>
<dbReference type="InterPro" id="IPR013783">
    <property type="entry name" value="Ig-like_fold"/>
</dbReference>
<dbReference type="InterPro" id="IPR000601">
    <property type="entry name" value="PKD_dom"/>
</dbReference>
<dbReference type="AlphaFoldDB" id="A0A256IYF8"/>
<name>A0A256IYF8_HALEZ</name>
<dbReference type="InterPro" id="IPR022409">
    <property type="entry name" value="PKD/Chitinase_dom"/>
</dbReference>
<evidence type="ECO:0000313" key="4">
    <source>
        <dbReference type="Proteomes" id="UP000215731"/>
    </source>
</evidence>
<reference evidence="3 4" key="1">
    <citation type="journal article" date="2014" name="Front. Microbiol.">
        <title>Population and genomic analysis of the genus Halorubrum.</title>
        <authorList>
            <person name="Fullmer M.S."/>
            <person name="Soucy S.M."/>
            <person name="Swithers K.S."/>
            <person name="Makkay A.M."/>
            <person name="Wheeler R."/>
            <person name="Ventosa A."/>
            <person name="Gogarten J.P."/>
            <person name="Papke R.T."/>
        </authorList>
    </citation>
    <scope>NUCLEOTIDE SEQUENCE [LARGE SCALE GENOMIC DNA]</scope>
    <source>
        <strain evidence="3 4">Ga36</strain>
    </source>
</reference>
<dbReference type="RefSeq" id="WP_094553444.1">
    <property type="nucleotide sequence ID" value="NZ_NHOZ01000127.1"/>
</dbReference>
<dbReference type="InterPro" id="IPR011047">
    <property type="entry name" value="Quinoprotein_ADH-like_sf"/>
</dbReference>
<dbReference type="CDD" id="cd00146">
    <property type="entry name" value="PKD"/>
    <property type="match status" value="1"/>
</dbReference>
<proteinExistence type="predicted"/>
<accession>A0A256IYF8</accession>
<dbReference type="SMART" id="SM00089">
    <property type="entry name" value="PKD"/>
    <property type="match status" value="1"/>
</dbReference>
<dbReference type="InterPro" id="IPR006311">
    <property type="entry name" value="TAT_signal"/>
</dbReference>
<dbReference type="SMART" id="SM00564">
    <property type="entry name" value="PQQ"/>
    <property type="match status" value="5"/>
</dbReference>
<feature type="compositionally biased region" description="Basic and acidic residues" evidence="1">
    <location>
        <begin position="458"/>
        <end position="467"/>
    </location>
</feature>
<protein>
    <recommendedName>
        <fullName evidence="2">PKD domain-containing protein</fullName>
    </recommendedName>
</protein>
<dbReference type="Proteomes" id="UP000215731">
    <property type="component" value="Unassembled WGS sequence"/>
</dbReference>
<dbReference type="SUPFAM" id="SSF50998">
    <property type="entry name" value="Quinoprotein alcohol dehydrogenase-like"/>
    <property type="match status" value="1"/>
</dbReference>